<evidence type="ECO:0000313" key="3">
    <source>
        <dbReference type="EMBL" id="OEG22820.1"/>
    </source>
</evidence>
<dbReference type="InterPro" id="IPR050769">
    <property type="entry name" value="NAT_camello-type"/>
</dbReference>
<dbReference type="STRING" id="1131292.BCR24_03005"/>
<keyword evidence="1 3" id="KW-0808">Transferase</keyword>
<evidence type="ECO:0000256" key="1">
    <source>
        <dbReference type="ARBA" id="ARBA00022679"/>
    </source>
</evidence>
<dbReference type="Gene3D" id="3.40.630.30">
    <property type="match status" value="1"/>
</dbReference>
<dbReference type="PANTHER" id="PTHR13947:SF37">
    <property type="entry name" value="LD18367P"/>
    <property type="match status" value="1"/>
</dbReference>
<dbReference type="AlphaFoldDB" id="A0A1E5HDW5"/>
<evidence type="ECO:0000259" key="2">
    <source>
        <dbReference type="PROSITE" id="PS51186"/>
    </source>
</evidence>
<dbReference type="EMBL" id="MIKC01000012">
    <property type="protein sequence ID" value="OEG22820.1"/>
    <property type="molecule type" value="Genomic_DNA"/>
</dbReference>
<dbReference type="InterPro" id="IPR000182">
    <property type="entry name" value="GNAT_dom"/>
</dbReference>
<comment type="caution">
    <text evidence="3">The sequence shown here is derived from an EMBL/GenBank/DDBJ whole genome shotgun (WGS) entry which is preliminary data.</text>
</comment>
<gene>
    <name evidence="3" type="ORF">BCR24_03005</name>
</gene>
<name>A0A1E5HDW5_9ENTE</name>
<dbReference type="OrthoDB" id="9775804at2"/>
<dbReference type="SUPFAM" id="SSF55729">
    <property type="entry name" value="Acyl-CoA N-acyltransferases (Nat)"/>
    <property type="match status" value="1"/>
</dbReference>
<dbReference type="Proteomes" id="UP000094469">
    <property type="component" value="Unassembled WGS sequence"/>
</dbReference>
<dbReference type="Pfam" id="PF00583">
    <property type="entry name" value="Acetyltransf_1"/>
    <property type="match status" value="1"/>
</dbReference>
<dbReference type="PROSITE" id="PS51186">
    <property type="entry name" value="GNAT"/>
    <property type="match status" value="1"/>
</dbReference>
<dbReference type="InterPro" id="IPR016181">
    <property type="entry name" value="Acyl_CoA_acyltransferase"/>
</dbReference>
<dbReference type="CDD" id="cd04301">
    <property type="entry name" value="NAT_SF"/>
    <property type="match status" value="1"/>
</dbReference>
<reference evidence="4" key="1">
    <citation type="submission" date="2016-09" db="EMBL/GenBank/DDBJ databases">
        <authorList>
            <person name="Gulvik C.A."/>
        </authorList>
    </citation>
    <scope>NUCLEOTIDE SEQUENCE [LARGE SCALE GENOMIC DNA]</scope>
    <source>
        <strain evidence="4">LMG 26676</strain>
    </source>
</reference>
<dbReference type="RefSeq" id="WP_069639982.1">
    <property type="nucleotide sequence ID" value="NZ_JAFBEZ010000002.1"/>
</dbReference>
<keyword evidence="4" id="KW-1185">Reference proteome</keyword>
<dbReference type="GO" id="GO:0008080">
    <property type="term" value="F:N-acetyltransferase activity"/>
    <property type="evidence" value="ECO:0007669"/>
    <property type="project" value="InterPro"/>
</dbReference>
<protein>
    <submittedName>
        <fullName evidence="3">GNAT family N-acetyltransferase</fullName>
    </submittedName>
</protein>
<feature type="domain" description="N-acetyltransferase" evidence="2">
    <location>
        <begin position="2"/>
        <end position="148"/>
    </location>
</feature>
<organism evidence="3 4">
    <name type="scientific">Enterococcus ureilyticus</name>
    <dbReference type="NCBI Taxonomy" id="1131292"/>
    <lineage>
        <taxon>Bacteria</taxon>
        <taxon>Bacillati</taxon>
        <taxon>Bacillota</taxon>
        <taxon>Bacilli</taxon>
        <taxon>Lactobacillales</taxon>
        <taxon>Enterococcaceae</taxon>
        <taxon>Enterococcus</taxon>
    </lineage>
</organism>
<accession>A0A1E5HDW5</accession>
<proteinExistence type="predicted"/>
<dbReference type="PANTHER" id="PTHR13947">
    <property type="entry name" value="GNAT FAMILY N-ACETYLTRANSFERASE"/>
    <property type="match status" value="1"/>
</dbReference>
<sequence>MVKIINWNSEAYWAGVQLRNELLKSSAGKEWIKELPLNEEKDIHMTAMIEGNVVGTLILSKKSRTIGQIKQVAINEVHQGFGIGKKLLEFAEKVAELMGCQIIILNGRMQAWGFYEHFGYQSIGQAYNNGNVVLKTFEKRIYTNKKIESFKFIRYITLKEMETNG</sequence>
<evidence type="ECO:0000313" key="4">
    <source>
        <dbReference type="Proteomes" id="UP000094469"/>
    </source>
</evidence>